<feature type="region of interest" description="Disordered" evidence="1">
    <location>
        <begin position="75"/>
        <end position="188"/>
    </location>
</feature>
<comment type="caution">
    <text evidence="2">The sequence shown here is derived from an EMBL/GenBank/DDBJ whole genome shotgun (WGS) entry which is preliminary data.</text>
</comment>
<feature type="compositionally biased region" description="Acidic residues" evidence="1">
    <location>
        <begin position="122"/>
        <end position="131"/>
    </location>
</feature>
<protein>
    <recommendedName>
        <fullName evidence="4">Proline-rich protein PRCC</fullName>
    </recommendedName>
</protein>
<feature type="compositionally biased region" description="Basic and acidic residues" evidence="1">
    <location>
        <begin position="78"/>
        <end position="96"/>
    </location>
</feature>
<dbReference type="Pfam" id="PF10253">
    <property type="entry name" value="PRCC"/>
    <property type="match status" value="1"/>
</dbReference>
<organism evidence="2 3">
    <name type="scientific">Zophobas morio</name>
    <dbReference type="NCBI Taxonomy" id="2755281"/>
    <lineage>
        <taxon>Eukaryota</taxon>
        <taxon>Metazoa</taxon>
        <taxon>Ecdysozoa</taxon>
        <taxon>Arthropoda</taxon>
        <taxon>Hexapoda</taxon>
        <taxon>Insecta</taxon>
        <taxon>Pterygota</taxon>
        <taxon>Neoptera</taxon>
        <taxon>Endopterygota</taxon>
        <taxon>Coleoptera</taxon>
        <taxon>Polyphaga</taxon>
        <taxon>Cucujiformia</taxon>
        <taxon>Tenebrionidae</taxon>
        <taxon>Zophobas</taxon>
    </lineage>
</organism>
<dbReference type="EMBL" id="JALNTZ010000002">
    <property type="protein sequence ID" value="KAJ3661264.1"/>
    <property type="molecule type" value="Genomic_DNA"/>
</dbReference>
<feature type="region of interest" description="Disordered" evidence="1">
    <location>
        <begin position="29"/>
        <end position="62"/>
    </location>
</feature>
<dbReference type="AlphaFoldDB" id="A0AA38IUU5"/>
<sequence>MALVAYDYDSGSENEDEGSDSAVIVLNNKPTGSVNTQNGNLNNKNITQNVGENFSDKSGINEDVTTEKLPEILSHLPETTKEKTVNVTEDKLEDFIPKYQPPSSTKEKKPQKVKITIPALSEFDDEDDDEPEQKRRKVSAKGSSLLSVLPPVRGSPLSTKSFIPNVLKNKPPVSDKKTNSLIPHAVRKKAEETKKATIKKIASVTAQGSDAESDDDIEVPETFDDEVWQKVCGPKSKIKPQVIERVEPTVNIEAINIAPEPVKPYDGLDNAAFKELVGKAKRPVNIKLIDINEEEIVADNNFWMTKSLTDPDQAPKNAVEDPVDPTRKKKHHITYLAEQAKANEQELQTQWSANKFARNQTRAKYGF</sequence>
<evidence type="ECO:0000313" key="3">
    <source>
        <dbReference type="Proteomes" id="UP001168821"/>
    </source>
</evidence>
<dbReference type="Proteomes" id="UP001168821">
    <property type="component" value="Unassembled WGS sequence"/>
</dbReference>
<evidence type="ECO:0000313" key="2">
    <source>
        <dbReference type="EMBL" id="KAJ3661264.1"/>
    </source>
</evidence>
<feature type="compositionally biased region" description="Polar residues" evidence="1">
    <location>
        <begin position="29"/>
        <end position="58"/>
    </location>
</feature>
<proteinExistence type="predicted"/>
<dbReference type="GO" id="GO:0005634">
    <property type="term" value="C:nucleus"/>
    <property type="evidence" value="ECO:0007669"/>
    <property type="project" value="TreeGrafter"/>
</dbReference>
<dbReference type="PANTHER" id="PTHR13621">
    <property type="entry name" value="PROLINE-RICH PROTEIN PRCC"/>
    <property type="match status" value="1"/>
</dbReference>
<keyword evidence="3" id="KW-1185">Reference proteome</keyword>
<feature type="region of interest" description="Disordered" evidence="1">
    <location>
        <begin position="308"/>
        <end position="328"/>
    </location>
</feature>
<name>A0AA38IUU5_9CUCU</name>
<evidence type="ECO:0008006" key="4">
    <source>
        <dbReference type="Google" id="ProtNLM"/>
    </source>
</evidence>
<reference evidence="2" key="1">
    <citation type="journal article" date="2023" name="G3 (Bethesda)">
        <title>Whole genome assemblies of Zophobas morio and Tenebrio molitor.</title>
        <authorList>
            <person name="Kaur S."/>
            <person name="Stinson S.A."/>
            <person name="diCenzo G.C."/>
        </authorList>
    </citation>
    <scope>NUCLEOTIDE SEQUENCE</scope>
    <source>
        <strain evidence="2">QUZm001</strain>
    </source>
</reference>
<dbReference type="InterPro" id="IPR018800">
    <property type="entry name" value="PRCC"/>
</dbReference>
<accession>A0AA38IUU5</accession>
<dbReference type="PANTHER" id="PTHR13621:SF2">
    <property type="entry name" value="PROLINE-RICH PROTEIN PRCC"/>
    <property type="match status" value="1"/>
</dbReference>
<gene>
    <name evidence="2" type="ORF">Zmor_005668</name>
</gene>
<evidence type="ECO:0000256" key="1">
    <source>
        <dbReference type="SAM" id="MobiDB-lite"/>
    </source>
</evidence>